<protein>
    <submittedName>
        <fullName evidence="2">HNH homing endonuclease</fullName>
    </submittedName>
</protein>
<dbReference type="InterPro" id="IPR044925">
    <property type="entry name" value="His-Me_finger_sf"/>
</dbReference>
<organism evidence="2 3">
    <name type="scientific">Staphylococcus phage phiSA_BS1</name>
    <dbReference type="NCBI Taxonomy" id="2126734"/>
    <lineage>
        <taxon>Viruses</taxon>
        <taxon>Duplodnaviria</taxon>
        <taxon>Heunggongvirae</taxon>
        <taxon>Uroviricota</taxon>
        <taxon>Caudoviricetes</taxon>
        <taxon>Herelleviridae</taxon>
        <taxon>Twortvirinae</taxon>
        <taxon>Baoshanvirus</taxon>
        <taxon>Baoshanvirus BS1</taxon>
    </lineage>
</organism>
<keyword evidence="3" id="KW-1185">Reference proteome</keyword>
<feature type="coiled-coil region" evidence="1">
    <location>
        <begin position="142"/>
        <end position="169"/>
    </location>
</feature>
<keyword evidence="2" id="KW-0378">Hydrolase</keyword>
<dbReference type="SUPFAM" id="SSF54060">
    <property type="entry name" value="His-Me finger endonucleases"/>
    <property type="match status" value="1"/>
</dbReference>
<dbReference type="KEGG" id="vg:54990120"/>
<keyword evidence="2" id="KW-0540">Nuclease</keyword>
<name>A0A2P1MXT6_9CAUD</name>
<keyword evidence="1" id="KW-0175">Coiled coil</keyword>
<dbReference type="EMBL" id="MH078572">
    <property type="protein sequence ID" value="AVP40368.1"/>
    <property type="molecule type" value="Genomic_DNA"/>
</dbReference>
<reference evidence="2 3" key="1">
    <citation type="submission" date="2018-03" db="EMBL/GenBank/DDBJ databases">
        <title>Isolation, the biological characteristics and genomics of two new strains of lysate Staphylococcus aureus phage.</title>
        <authorList>
            <person name="Jin X."/>
            <person name="Zhang C."/>
        </authorList>
    </citation>
    <scope>NUCLEOTIDE SEQUENCE [LARGE SCALE GENOMIC DNA]</scope>
</reference>
<keyword evidence="2" id="KW-0255">Endonuclease</keyword>
<evidence type="ECO:0000256" key="1">
    <source>
        <dbReference type="SAM" id="Coils"/>
    </source>
</evidence>
<accession>A0A2P1MXT6</accession>
<dbReference type="Proteomes" id="UP000241797">
    <property type="component" value="Segment"/>
</dbReference>
<evidence type="ECO:0000313" key="3">
    <source>
        <dbReference type="Proteomes" id="UP000241797"/>
    </source>
</evidence>
<dbReference type="GeneID" id="54990120"/>
<evidence type="ECO:0000313" key="2">
    <source>
        <dbReference type="EMBL" id="AVP40368.1"/>
    </source>
</evidence>
<proteinExistence type="predicted"/>
<dbReference type="RefSeq" id="YP_009799631.1">
    <property type="nucleotide sequence ID" value="NC_047945.1"/>
</dbReference>
<sequence length="175" mass="20661">MEDVNQLLNNGGAVVFDSTNMTDYIITNQGNIYSKSKKTGDLHLRKLRTDRYGYQSIVIKNKCYKPHRLVAENFIPNPNNYSDVHHIKNKYNNDINSLKWVSSEKNKEYFYKDNFGQLKTTIRYNKSLNIVEYESSYNHKKEKELLKKIEQFSNELHDLLNEAVKIDIKIFKDNS</sequence>
<dbReference type="GO" id="GO:0004519">
    <property type="term" value="F:endonuclease activity"/>
    <property type="evidence" value="ECO:0007669"/>
    <property type="project" value="UniProtKB-KW"/>
</dbReference>
<dbReference type="Gene3D" id="3.90.75.20">
    <property type="match status" value="1"/>
</dbReference>